<keyword evidence="4" id="KW-1185">Reference proteome</keyword>
<organism evidence="3 4">
    <name type="scientific">Microvirga terricola</name>
    <dbReference type="NCBI Taxonomy" id="2719797"/>
    <lineage>
        <taxon>Bacteria</taxon>
        <taxon>Pseudomonadati</taxon>
        <taxon>Pseudomonadota</taxon>
        <taxon>Alphaproteobacteria</taxon>
        <taxon>Hyphomicrobiales</taxon>
        <taxon>Methylobacteriaceae</taxon>
        <taxon>Microvirga</taxon>
    </lineage>
</organism>
<evidence type="ECO:0008006" key="5">
    <source>
        <dbReference type="Google" id="ProtNLM"/>
    </source>
</evidence>
<evidence type="ECO:0000313" key="3">
    <source>
        <dbReference type="EMBL" id="NIX76144.1"/>
    </source>
</evidence>
<accession>A0ABX0VAC5</accession>
<gene>
    <name evidence="3" type="ORF">HB375_05885</name>
</gene>
<feature type="transmembrane region" description="Helical" evidence="2">
    <location>
        <begin position="132"/>
        <end position="149"/>
    </location>
</feature>
<dbReference type="EMBL" id="JAATJS010000002">
    <property type="protein sequence ID" value="NIX76144.1"/>
    <property type="molecule type" value="Genomic_DNA"/>
</dbReference>
<proteinExistence type="predicted"/>
<evidence type="ECO:0000256" key="2">
    <source>
        <dbReference type="SAM" id="Phobius"/>
    </source>
</evidence>
<reference evidence="3 4" key="1">
    <citation type="submission" date="2020-03" db="EMBL/GenBank/DDBJ databases">
        <title>The genome sequence of Microvirga sp. c23x22.</title>
        <authorList>
            <person name="Zhang X."/>
        </authorList>
    </citation>
    <scope>NUCLEOTIDE SEQUENCE [LARGE SCALE GENOMIC DNA]</scope>
    <source>
        <strain evidence="4">c23x22</strain>
    </source>
</reference>
<evidence type="ECO:0000256" key="1">
    <source>
        <dbReference type="SAM" id="MobiDB-lite"/>
    </source>
</evidence>
<dbReference type="RefSeq" id="WP_167672045.1">
    <property type="nucleotide sequence ID" value="NZ_JAATJS010000002.1"/>
</dbReference>
<keyword evidence="2" id="KW-0812">Transmembrane</keyword>
<sequence length="212" mass="23863">MADSKRESEASSSERQGNSEKGVRSRVSAGTSVGDIGHSPMPHAQEVTETKGRAQETAERVREVAEEARRRASETYEDATEWAHDTYDRVSDWASDAYRHRGEKMHHLRERSSKRFSEARSGIQHYAADNPLVVGLVGFAVGLLIGALLPRTRRENELFGGWSDAARSQGLRYAREAARTGREYVEDMLDAEDPRLREAGNELRRKRPRAPD</sequence>
<comment type="caution">
    <text evidence="3">The sequence shown here is derived from an EMBL/GenBank/DDBJ whole genome shotgun (WGS) entry which is preliminary data.</text>
</comment>
<feature type="compositionally biased region" description="Basic and acidic residues" evidence="1">
    <location>
        <begin position="46"/>
        <end position="66"/>
    </location>
</feature>
<protein>
    <recommendedName>
        <fullName evidence="5">Membrane-anchored ribosome-binding protein, inhibits growth in stationary phase, ElaB/YqjD/DUF883 family</fullName>
    </recommendedName>
</protein>
<dbReference type="Proteomes" id="UP000707352">
    <property type="component" value="Unassembled WGS sequence"/>
</dbReference>
<feature type="region of interest" description="Disordered" evidence="1">
    <location>
        <begin position="1"/>
        <end position="66"/>
    </location>
</feature>
<dbReference type="Gene3D" id="6.10.140.1430">
    <property type="match status" value="1"/>
</dbReference>
<keyword evidence="2" id="KW-1133">Transmembrane helix</keyword>
<name>A0ABX0VAC5_9HYPH</name>
<evidence type="ECO:0000313" key="4">
    <source>
        <dbReference type="Proteomes" id="UP000707352"/>
    </source>
</evidence>
<feature type="region of interest" description="Disordered" evidence="1">
    <location>
        <begin position="193"/>
        <end position="212"/>
    </location>
</feature>
<keyword evidence="2" id="KW-0472">Membrane</keyword>